<feature type="region of interest" description="Disordered" evidence="1">
    <location>
        <begin position="122"/>
        <end position="248"/>
    </location>
</feature>
<evidence type="ECO:0000313" key="3">
    <source>
        <dbReference type="Proteomes" id="UP000053263"/>
    </source>
</evidence>
<accession>A0A0C9T6L4</accession>
<dbReference type="EMBL" id="KN832569">
    <property type="protein sequence ID" value="KII84979.1"/>
    <property type="molecule type" value="Genomic_DNA"/>
</dbReference>
<protein>
    <submittedName>
        <fullName evidence="2">Unplaced genomic scaffold PLICRscaffold_16, whole genome shotgun sequence</fullName>
    </submittedName>
</protein>
<evidence type="ECO:0000313" key="2">
    <source>
        <dbReference type="EMBL" id="KII84979.1"/>
    </source>
</evidence>
<feature type="compositionally biased region" description="Basic residues" evidence="1">
    <location>
        <begin position="225"/>
        <end position="235"/>
    </location>
</feature>
<sequence>MYPATPTGPPYGPFRSVTVEVTQSTTWEYQTASGGRSASRRPALQAGHASSHWAASMTSGGPLAMQPSIPGPDAIYSAQFGPPPPSAWLANYPENPGVIPFLFNPPDAVPMPAYGYPPLPSRPSRRGIMHPASSYSPPSPGSGYDSDTDEGDESDDSMSEGTPRCSPELLSPDAARISESGALLMAGSTPYYQPGTRPEGSPSSGRTLVGSPSQDSDHYTSFPGRSRRDRKKKKASRFERMIAAARGL</sequence>
<dbReference type="Proteomes" id="UP000053263">
    <property type="component" value="Unassembled WGS sequence"/>
</dbReference>
<proteinExistence type="predicted"/>
<feature type="region of interest" description="Disordered" evidence="1">
    <location>
        <begin position="30"/>
        <end position="59"/>
    </location>
</feature>
<keyword evidence="3" id="KW-1185">Reference proteome</keyword>
<name>A0A0C9T6L4_PLICR</name>
<feature type="compositionally biased region" description="Acidic residues" evidence="1">
    <location>
        <begin position="146"/>
        <end position="158"/>
    </location>
</feature>
<feature type="compositionally biased region" description="Low complexity" evidence="1">
    <location>
        <begin position="133"/>
        <end position="145"/>
    </location>
</feature>
<reference evidence="2 3" key="1">
    <citation type="submission" date="2014-06" db="EMBL/GenBank/DDBJ databases">
        <title>Evolutionary Origins and Diversification of the Mycorrhizal Mutualists.</title>
        <authorList>
            <consortium name="DOE Joint Genome Institute"/>
            <consortium name="Mycorrhizal Genomics Consortium"/>
            <person name="Kohler A."/>
            <person name="Kuo A."/>
            <person name="Nagy L.G."/>
            <person name="Floudas D."/>
            <person name="Copeland A."/>
            <person name="Barry K.W."/>
            <person name="Cichocki N."/>
            <person name="Veneault-Fourrey C."/>
            <person name="LaButti K."/>
            <person name="Lindquist E.A."/>
            <person name="Lipzen A."/>
            <person name="Lundell T."/>
            <person name="Morin E."/>
            <person name="Murat C."/>
            <person name="Riley R."/>
            <person name="Ohm R."/>
            <person name="Sun H."/>
            <person name="Tunlid A."/>
            <person name="Henrissat B."/>
            <person name="Grigoriev I.V."/>
            <person name="Hibbett D.S."/>
            <person name="Martin F."/>
        </authorList>
    </citation>
    <scope>NUCLEOTIDE SEQUENCE [LARGE SCALE GENOMIC DNA]</scope>
    <source>
        <strain evidence="2 3">FD-325 SS-3</strain>
    </source>
</reference>
<dbReference type="HOGENOM" id="CLU_1120523_0_0_1"/>
<organism evidence="2 3">
    <name type="scientific">Plicaturopsis crispa FD-325 SS-3</name>
    <dbReference type="NCBI Taxonomy" id="944288"/>
    <lineage>
        <taxon>Eukaryota</taxon>
        <taxon>Fungi</taxon>
        <taxon>Dikarya</taxon>
        <taxon>Basidiomycota</taxon>
        <taxon>Agaricomycotina</taxon>
        <taxon>Agaricomycetes</taxon>
        <taxon>Agaricomycetidae</taxon>
        <taxon>Amylocorticiales</taxon>
        <taxon>Amylocorticiaceae</taxon>
        <taxon>Plicatura</taxon>
        <taxon>Plicaturopsis crispa</taxon>
    </lineage>
</organism>
<dbReference type="AlphaFoldDB" id="A0A0C9T6L4"/>
<feature type="compositionally biased region" description="Polar residues" evidence="1">
    <location>
        <begin position="201"/>
        <end position="214"/>
    </location>
</feature>
<evidence type="ECO:0000256" key="1">
    <source>
        <dbReference type="SAM" id="MobiDB-lite"/>
    </source>
</evidence>
<gene>
    <name evidence="2" type="ORF">PLICRDRAFT_126753</name>
</gene>